<dbReference type="HAMAP" id="MF_02205">
    <property type="entry name" value="DinG_proteobact"/>
    <property type="match status" value="1"/>
</dbReference>
<accession>A0ABT5U6I3</accession>
<evidence type="ECO:0000256" key="3">
    <source>
        <dbReference type="ARBA" id="ARBA00022801"/>
    </source>
</evidence>
<dbReference type="PANTHER" id="PTHR11472:SF59">
    <property type="entry name" value="ATP-DEPENDENT DNA HELICASE DING"/>
    <property type="match status" value="1"/>
</dbReference>
<protein>
    <recommendedName>
        <fullName evidence="6">ATP-dependent DNA helicase DinG</fullName>
        <ecNumber evidence="6">5.6.2.3</ecNumber>
    </recommendedName>
    <alternativeName>
        <fullName evidence="6">DNA 5'-3' helicase DinG</fullName>
    </alternativeName>
</protein>
<reference evidence="8 9" key="1">
    <citation type="submission" date="2022-11" db="EMBL/GenBank/DDBJ databases">
        <title>Spartinivicinus poritis sp. nov., isolated from scleractinian coral Porites lutea.</title>
        <authorList>
            <person name="Zhang G."/>
            <person name="Cai L."/>
            <person name="Wei Q."/>
        </authorList>
    </citation>
    <scope>NUCLEOTIDE SEQUENCE [LARGE SCALE GENOMIC DNA]</scope>
    <source>
        <strain evidence="8 9">A2-2</strain>
    </source>
</reference>
<feature type="binding site" evidence="6">
    <location>
        <position position="207"/>
    </location>
    <ligand>
        <name>[4Fe-4S] cluster</name>
        <dbReference type="ChEBI" id="CHEBI:49883"/>
    </ligand>
</feature>
<dbReference type="PROSITE" id="PS51193">
    <property type="entry name" value="HELICASE_ATP_BIND_2"/>
    <property type="match status" value="1"/>
</dbReference>
<name>A0ABT5U6I3_9GAMM</name>
<sequence>MMLNKELKQTIQRAYSQFLEQQSLKPRYGQKLMIAEIAKSLAAVQVDDEGNRESDPAVCAVEAGTGTGKTVAYAVAAIPIAQHSEKTLIISTATVALQEQIVLKDLPQIRQQSGLSFNFCLAKGRGRYVCLTKLDYQVQSAEDMQSTVELFAEEGYKVELDNNSKQPIFQDMLNRLATGKWDGDRDNWHQPVDDDIWRAVTTDHHQCTNRRCEFFNQCAFFKAREALGKVDVVVTNHDLVLADLALGGGAVLPAPKDAIYIFDEGHHLPDKAVNHFSHGARIKATGQWLDSLAKQFAKWLQQHALPGEIGRLMEKAGLLAPELQTLLDESYQLLAQLLTQQATNNQASTGYQKSKPAAGSQQQEQTINYRFPMGVIPELLKAQAEQLKQQFSQLTDVLDQVAELLKEAIDGKLTGVDKPEAEQWYPLVGVHLTRSMANLALWQSYAATDPTTSPPWARWLIGIDIGGRLEVEIASSPILAAETLRQSLWNRAHAAVITSATLTALGTFDRFRMRAGIPKNSATLVVPSPFDYATAGQLVVPAMKSGPKDQQGHTEEIIQQLPTLISKYSGNLVLFASRKQMLAVYYGLTDKDRRLVMMQGDLAKHEIIKRHKQAIDKKQSSVIFGLASFAEGIDLPGEYCQHVIIAKIPFATPDDPIESALAEWIENQGRNAFMEITIPDAAVKLVQACGRLLRTEADHGQVTLLDRRLVTQRYGAMLLNSLPPFMRVVE</sequence>
<organism evidence="8 9">
    <name type="scientific">Spartinivicinus poritis</name>
    <dbReference type="NCBI Taxonomy" id="2994640"/>
    <lineage>
        <taxon>Bacteria</taxon>
        <taxon>Pseudomonadati</taxon>
        <taxon>Pseudomonadota</taxon>
        <taxon>Gammaproteobacteria</taxon>
        <taxon>Oceanospirillales</taxon>
        <taxon>Zooshikellaceae</taxon>
        <taxon>Spartinivicinus</taxon>
    </lineage>
</organism>
<keyword evidence="1 6" id="KW-0004">4Fe-4S</keyword>
<keyword evidence="9" id="KW-1185">Reference proteome</keyword>
<evidence type="ECO:0000256" key="6">
    <source>
        <dbReference type="HAMAP-Rule" id="MF_02205"/>
    </source>
</evidence>
<keyword evidence="6" id="KW-0413">Isomerase</keyword>
<comment type="similarity">
    <text evidence="6">Belongs to the helicase family. DinG subfamily. Type 1 sub-subfamily.</text>
</comment>
<keyword evidence="5 6" id="KW-0238">DNA-binding</keyword>
<feature type="domain" description="Helicase ATP-binding" evidence="7">
    <location>
        <begin position="16"/>
        <end position="330"/>
    </location>
</feature>
<dbReference type="EC" id="5.6.2.3" evidence="6"/>
<evidence type="ECO:0000256" key="4">
    <source>
        <dbReference type="ARBA" id="ARBA00022840"/>
    </source>
</evidence>
<keyword evidence="4 6" id="KW-0067">ATP-binding</keyword>
<proteinExistence type="inferred from homology"/>
<dbReference type="InterPro" id="IPR006555">
    <property type="entry name" value="ATP-dep_Helicase_C"/>
</dbReference>
<dbReference type="InterPro" id="IPR045028">
    <property type="entry name" value="DinG/Rad3-like"/>
</dbReference>
<comment type="cofactor">
    <cofactor evidence="6">
        <name>[4Fe-4S] cluster</name>
        <dbReference type="ChEBI" id="CHEBI:49883"/>
    </cofactor>
    <text evidence="6">Binds 1 [4Fe-4S] cluster.</text>
</comment>
<evidence type="ECO:0000259" key="7">
    <source>
        <dbReference type="PROSITE" id="PS51193"/>
    </source>
</evidence>
<keyword evidence="6 8" id="KW-0347">Helicase</keyword>
<gene>
    <name evidence="6 8" type="primary">dinG</name>
    <name evidence="8" type="ORF">ORQ98_08335</name>
</gene>
<dbReference type="InterPro" id="IPR014013">
    <property type="entry name" value="Helic_SF1/SF2_ATP-bd_DinG/Rad3"/>
</dbReference>
<feature type="binding site" evidence="6">
    <location>
        <position position="130"/>
    </location>
    <ligand>
        <name>[4Fe-4S] cluster</name>
        <dbReference type="ChEBI" id="CHEBI:49883"/>
    </ligand>
</feature>
<dbReference type="Gene3D" id="3.40.50.300">
    <property type="entry name" value="P-loop containing nucleotide triphosphate hydrolases"/>
    <property type="match status" value="2"/>
</dbReference>
<feature type="binding site" evidence="6">
    <location>
        <position position="218"/>
    </location>
    <ligand>
        <name>[4Fe-4S] cluster</name>
        <dbReference type="ChEBI" id="CHEBI:49883"/>
    </ligand>
</feature>
<dbReference type="EMBL" id="JAPMOU010000008">
    <property type="protein sequence ID" value="MDE1461976.1"/>
    <property type="molecule type" value="Genomic_DNA"/>
</dbReference>
<evidence type="ECO:0000313" key="9">
    <source>
        <dbReference type="Proteomes" id="UP001528823"/>
    </source>
</evidence>
<dbReference type="SUPFAM" id="SSF52540">
    <property type="entry name" value="P-loop containing nucleoside triphosphate hydrolases"/>
    <property type="match status" value="1"/>
</dbReference>
<feature type="binding site" evidence="6">
    <location>
        <position position="212"/>
    </location>
    <ligand>
        <name>[4Fe-4S] cluster</name>
        <dbReference type="ChEBI" id="CHEBI:49883"/>
    </ligand>
</feature>
<keyword evidence="6" id="KW-0479">Metal-binding</keyword>
<dbReference type="GO" id="GO:0016787">
    <property type="term" value="F:hydrolase activity"/>
    <property type="evidence" value="ECO:0007669"/>
    <property type="project" value="UniProtKB-KW"/>
</dbReference>
<keyword evidence="2 6" id="KW-0547">Nucleotide-binding</keyword>
<dbReference type="PANTHER" id="PTHR11472">
    <property type="entry name" value="DNA REPAIR DEAD HELICASE RAD3/XP-D SUBFAMILY MEMBER"/>
    <property type="match status" value="1"/>
</dbReference>
<keyword evidence="6" id="KW-0408">Iron</keyword>
<evidence type="ECO:0000256" key="5">
    <source>
        <dbReference type="ARBA" id="ARBA00023125"/>
    </source>
</evidence>
<dbReference type="Proteomes" id="UP001528823">
    <property type="component" value="Unassembled WGS sequence"/>
</dbReference>
<dbReference type="Pfam" id="PF13307">
    <property type="entry name" value="Helicase_C_2"/>
    <property type="match status" value="1"/>
</dbReference>
<dbReference type="GO" id="GO:0003678">
    <property type="term" value="F:DNA helicase activity"/>
    <property type="evidence" value="ECO:0007669"/>
    <property type="project" value="UniProtKB-EC"/>
</dbReference>
<comment type="caution">
    <text evidence="8">The sequence shown here is derived from an EMBL/GenBank/DDBJ whole genome shotgun (WGS) entry which is preliminary data.</text>
</comment>
<comment type="catalytic activity">
    <reaction evidence="6">
        <text>ATP + H2O = ADP + phosphate + H(+)</text>
        <dbReference type="Rhea" id="RHEA:13065"/>
        <dbReference type="ChEBI" id="CHEBI:15377"/>
        <dbReference type="ChEBI" id="CHEBI:15378"/>
        <dbReference type="ChEBI" id="CHEBI:30616"/>
        <dbReference type="ChEBI" id="CHEBI:43474"/>
        <dbReference type="ChEBI" id="CHEBI:456216"/>
        <dbReference type="EC" id="5.6.2.3"/>
    </reaction>
</comment>
<evidence type="ECO:0000313" key="8">
    <source>
        <dbReference type="EMBL" id="MDE1461976.1"/>
    </source>
</evidence>
<dbReference type="InterPro" id="IPR027417">
    <property type="entry name" value="P-loop_NTPase"/>
</dbReference>
<dbReference type="InterPro" id="IPR039000">
    <property type="entry name" value="DinG_proteobact"/>
</dbReference>
<dbReference type="NCBIfam" id="NF008729">
    <property type="entry name" value="PRK11747.1"/>
    <property type="match status" value="1"/>
</dbReference>
<evidence type="ECO:0000256" key="1">
    <source>
        <dbReference type="ARBA" id="ARBA00022485"/>
    </source>
</evidence>
<dbReference type="SMART" id="SM00491">
    <property type="entry name" value="HELICc2"/>
    <property type="match status" value="1"/>
</dbReference>
<comment type="function">
    <text evidence="6">DNA-dependent ATPase and 5'-3' DNA helicase. Unwinds D-loops, R-loops, forked DNA and G-quadruplex DNA.</text>
</comment>
<evidence type="ECO:0000256" key="2">
    <source>
        <dbReference type="ARBA" id="ARBA00022741"/>
    </source>
</evidence>
<dbReference type="RefSeq" id="WP_274688335.1">
    <property type="nucleotide sequence ID" value="NZ_JAPMOU010000008.1"/>
</dbReference>
<keyword evidence="6" id="KW-0411">Iron-sulfur</keyword>
<keyword evidence="3 6" id="KW-0378">Hydrolase</keyword>